<organism evidence="2 3">
    <name type="scientific">Planktomarina temperata RCA23</name>
    <dbReference type="NCBI Taxonomy" id="666509"/>
    <lineage>
        <taxon>Bacteria</taxon>
        <taxon>Pseudomonadati</taxon>
        <taxon>Pseudomonadota</taxon>
        <taxon>Alphaproteobacteria</taxon>
        <taxon>Rhodobacterales</taxon>
        <taxon>Paracoccaceae</taxon>
        <taxon>Planktomarina</taxon>
    </lineage>
</organism>
<feature type="signal peptide" evidence="1">
    <location>
        <begin position="1"/>
        <end position="20"/>
    </location>
</feature>
<evidence type="ECO:0000313" key="3">
    <source>
        <dbReference type="Proteomes" id="UP000028680"/>
    </source>
</evidence>
<accession>A0AAN0RKV9</accession>
<gene>
    <name evidence="2" type="ORF">RCA23_c25020</name>
</gene>
<feature type="chain" id="PRO_5042898610" description="DUF4864 domain-containing protein" evidence="1">
    <location>
        <begin position="21"/>
        <end position="133"/>
    </location>
</feature>
<sequence length="133" mass="15401">MRKFILAIAFWVATALPAWAESQEIETTIRAQITAFQADDFERAFTYASPTIQQIFRAPEVFGRMVRQGYPMVYRPSEIAFLELATVEGYYWQKVQIRDGQGRYHIMAYQMIQLDGVWRINGVQLLPSQETGV</sequence>
<dbReference type="AlphaFoldDB" id="A0AAN0RKV9"/>
<evidence type="ECO:0000313" key="2">
    <source>
        <dbReference type="EMBL" id="AII88021.1"/>
    </source>
</evidence>
<keyword evidence="3" id="KW-1185">Reference proteome</keyword>
<keyword evidence="1" id="KW-0732">Signal</keyword>
<dbReference type="GeneID" id="93367664"/>
<reference evidence="2 3" key="1">
    <citation type="journal article" date="2014" name="ISME J.">
        <title>Adaptation of an abundant Roseobacter RCA organism to pelagic systems revealed by genomic and transcriptomic analyses.</title>
        <authorList>
            <person name="Voget S."/>
            <person name="Wemheuer B."/>
            <person name="Brinkhoff T."/>
            <person name="Vollmers J."/>
            <person name="Dietrich S."/>
            <person name="Giebel H.A."/>
            <person name="Beardsley C."/>
            <person name="Sardemann C."/>
            <person name="Bakenhus I."/>
            <person name="Billerbeck S."/>
            <person name="Daniel R."/>
            <person name="Simon M."/>
        </authorList>
    </citation>
    <scope>NUCLEOTIDE SEQUENCE [LARGE SCALE GENOMIC DNA]</scope>
    <source>
        <strain evidence="2 3">RCA23</strain>
    </source>
</reference>
<evidence type="ECO:0000256" key="1">
    <source>
        <dbReference type="SAM" id="SignalP"/>
    </source>
</evidence>
<dbReference type="EMBL" id="CP003984">
    <property type="protein sequence ID" value="AII88021.1"/>
    <property type="molecule type" value="Genomic_DNA"/>
</dbReference>
<dbReference type="Proteomes" id="UP000028680">
    <property type="component" value="Chromosome"/>
</dbReference>
<dbReference type="KEGG" id="ptp:RCA23_c25020"/>
<protein>
    <recommendedName>
        <fullName evidence="4">DUF4864 domain-containing protein</fullName>
    </recommendedName>
</protein>
<dbReference type="InterPro" id="IPR032347">
    <property type="entry name" value="DUF4864"/>
</dbReference>
<evidence type="ECO:0008006" key="4">
    <source>
        <dbReference type="Google" id="ProtNLM"/>
    </source>
</evidence>
<dbReference type="RefSeq" id="WP_044050632.1">
    <property type="nucleotide sequence ID" value="NZ_CP003984.1"/>
</dbReference>
<proteinExistence type="predicted"/>
<name>A0AAN0RKV9_9RHOB</name>
<dbReference type="Pfam" id="PF16156">
    <property type="entry name" value="DUF4864"/>
    <property type="match status" value="1"/>
</dbReference>